<dbReference type="Proteomes" id="UP001302349">
    <property type="component" value="Chromosome"/>
</dbReference>
<dbReference type="EMBL" id="CP136051">
    <property type="protein sequence ID" value="WOK05569.1"/>
    <property type="molecule type" value="Genomic_DNA"/>
</dbReference>
<accession>A0ABZ0IKM4</accession>
<dbReference type="Pfam" id="PF00535">
    <property type="entry name" value="Glycos_transf_2"/>
    <property type="match status" value="1"/>
</dbReference>
<dbReference type="SUPFAM" id="SSF53448">
    <property type="entry name" value="Nucleotide-diphospho-sugar transferases"/>
    <property type="match status" value="1"/>
</dbReference>
<dbReference type="GO" id="GO:0016757">
    <property type="term" value="F:glycosyltransferase activity"/>
    <property type="evidence" value="ECO:0007669"/>
    <property type="project" value="UniProtKB-KW"/>
</dbReference>
<dbReference type="InterPro" id="IPR050834">
    <property type="entry name" value="Glycosyltransf_2"/>
</dbReference>
<dbReference type="InterPro" id="IPR001173">
    <property type="entry name" value="Glyco_trans_2-like"/>
</dbReference>
<name>A0ABZ0IKM4_9BACT</name>
<dbReference type="Gene3D" id="3.90.550.10">
    <property type="entry name" value="Spore Coat Polysaccharide Biosynthesis Protein SpsA, Chain A"/>
    <property type="match status" value="1"/>
</dbReference>
<sequence length="311" mass="35612">MDLIFPKVSVIITSYNNANYLSEAIQSVLEQTVRPYEIIVLDDNSSDDSFGIVQKFQKSNPEIVLGIQNSSNLGVSANRNKALGLSKGDWISFLDGDDYWEPDKLRNELDVLQNKPQVNCVFSNFSFVDQNGKDKTLWDDQGFIDGLEGEDIFSAVVARSFPKGALYRCELIKKSLLDQIGGFDEKLSLYEDFDLKIRAQRSAITSICPLPGVVYRRHSEGLSSVLARKHINALEYVYKKNFSLIRELPLSQRRDTIGKIQNILFQRRFAEMYEYYESNRIISLITSLAILILKYPKRFFVRVFHKTEACS</sequence>
<protein>
    <submittedName>
        <fullName evidence="2">Glycosyltransferase</fullName>
        <ecNumber evidence="2">2.4.-.-</ecNumber>
    </submittedName>
</protein>
<keyword evidence="3" id="KW-1185">Reference proteome</keyword>
<keyword evidence="2" id="KW-0328">Glycosyltransferase</keyword>
<dbReference type="EC" id="2.4.-.-" evidence="2"/>
<dbReference type="RefSeq" id="WP_317488327.1">
    <property type="nucleotide sequence ID" value="NZ_CP136051.1"/>
</dbReference>
<keyword evidence="2" id="KW-0808">Transferase</keyword>
<dbReference type="PANTHER" id="PTHR43685">
    <property type="entry name" value="GLYCOSYLTRANSFERASE"/>
    <property type="match status" value="1"/>
</dbReference>
<evidence type="ECO:0000313" key="2">
    <source>
        <dbReference type="EMBL" id="WOK05569.1"/>
    </source>
</evidence>
<feature type="domain" description="Glycosyltransferase 2-like" evidence="1">
    <location>
        <begin position="9"/>
        <end position="173"/>
    </location>
</feature>
<dbReference type="InterPro" id="IPR029044">
    <property type="entry name" value="Nucleotide-diphossugar_trans"/>
</dbReference>
<evidence type="ECO:0000313" key="3">
    <source>
        <dbReference type="Proteomes" id="UP001302349"/>
    </source>
</evidence>
<gene>
    <name evidence="2" type="ORF">RT717_21060</name>
</gene>
<evidence type="ECO:0000259" key="1">
    <source>
        <dbReference type="Pfam" id="PF00535"/>
    </source>
</evidence>
<dbReference type="PANTHER" id="PTHR43685:SF2">
    <property type="entry name" value="GLYCOSYLTRANSFERASE 2-LIKE DOMAIN-CONTAINING PROTEIN"/>
    <property type="match status" value="1"/>
</dbReference>
<reference evidence="2 3" key="1">
    <citation type="journal article" date="2023" name="Microbiol. Resour. Announc.">
        <title>Complete Genome Sequence of Imperialibacter roseus strain P4T.</title>
        <authorList>
            <person name="Tizabi D.R."/>
            <person name="Bachvaroff T."/>
            <person name="Hill R.T."/>
        </authorList>
    </citation>
    <scope>NUCLEOTIDE SEQUENCE [LARGE SCALE GENOMIC DNA]</scope>
    <source>
        <strain evidence="2 3">P4T</strain>
    </source>
</reference>
<proteinExistence type="predicted"/>
<organism evidence="2 3">
    <name type="scientific">Imperialibacter roseus</name>
    <dbReference type="NCBI Taxonomy" id="1324217"/>
    <lineage>
        <taxon>Bacteria</taxon>
        <taxon>Pseudomonadati</taxon>
        <taxon>Bacteroidota</taxon>
        <taxon>Cytophagia</taxon>
        <taxon>Cytophagales</taxon>
        <taxon>Flammeovirgaceae</taxon>
        <taxon>Imperialibacter</taxon>
    </lineage>
</organism>